<evidence type="ECO:0000256" key="2">
    <source>
        <dbReference type="ARBA" id="ARBA00022475"/>
    </source>
</evidence>
<evidence type="ECO:0008006" key="8">
    <source>
        <dbReference type="Google" id="ProtNLM"/>
    </source>
</evidence>
<feature type="transmembrane region" description="Helical" evidence="6">
    <location>
        <begin position="113"/>
        <end position="130"/>
    </location>
</feature>
<evidence type="ECO:0000256" key="6">
    <source>
        <dbReference type="SAM" id="Phobius"/>
    </source>
</evidence>
<feature type="transmembrane region" description="Helical" evidence="6">
    <location>
        <begin position="411"/>
        <end position="428"/>
    </location>
</feature>
<evidence type="ECO:0000256" key="3">
    <source>
        <dbReference type="ARBA" id="ARBA00022692"/>
    </source>
</evidence>
<feature type="transmembrane region" description="Helical" evidence="6">
    <location>
        <begin position="289"/>
        <end position="312"/>
    </location>
</feature>
<feature type="transmembrane region" description="Helical" evidence="6">
    <location>
        <begin position="434"/>
        <end position="456"/>
    </location>
</feature>
<comment type="subcellular location">
    <subcellularLocation>
        <location evidence="1">Cell membrane</location>
        <topology evidence="1">Multi-pass membrane protein</topology>
    </subcellularLocation>
</comment>
<dbReference type="GO" id="GO:0005886">
    <property type="term" value="C:plasma membrane"/>
    <property type="evidence" value="ECO:0007669"/>
    <property type="project" value="UniProtKB-SubCell"/>
</dbReference>
<evidence type="ECO:0000256" key="4">
    <source>
        <dbReference type="ARBA" id="ARBA00022989"/>
    </source>
</evidence>
<dbReference type="InterPro" id="IPR050833">
    <property type="entry name" value="Poly_Biosynth_Transport"/>
</dbReference>
<keyword evidence="5 6" id="KW-0472">Membrane</keyword>
<organism evidence="7">
    <name type="scientific">Vibrio parahaemolyticus</name>
    <dbReference type="NCBI Taxonomy" id="670"/>
    <lineage>
        <taxon>Bacteria</taxon>
        <taxon>Pseudomonadati</taxon>
        <taxon>Pseudomonadota</taxon>
        <taxon>Gammaproteobacteria</taxon>
        <taxon>Vibrionales</taxon>
        <taxon>Vibrionaceae</taxon>
        <taxon>Vibrio</taxon>
    </lineage>
</organism>
<feature type="transmembrane region" description="Helical" evidence="6">
    <location>
        <begin position="324"/>
        <end position="341"/>
    </location>
</feature>
<evidence type="ECO:0000313" key="7">
    <source>
        <dbReference type="EMBL" id="QOS24733.1"/>
    </source>
</evidence>
<dbReference type="RefSeq" id="WP_258493269.1">
    <property type="nucleotide sequence ID" value="NZ_JANFTT010000015.1"/>
</dbReference>
<evidence type="ECO:0000256" key="1">
    <source>
        <dbReference type="ARBA" id="ARBA00004651"/>
    </source>
</evidence>
<name>A0A7M1WCH1_VIBPH</name>
<dbReference type="EMBL" id="MT898276">
    <property type="protein sequence ID" value="QOS24733.1"/>
    <property type="molecule type" value="Genomic_DNA"/>
</dbReference>
<evidence type="ECO:0000256" key="5">
    <source>
        <dbReference type="ARBA" id="ARBA00023136"/>
    </source>
</evidence>
<protein>
    <recommendedName>
        <fullName evidence="8">Polysaccharide biosynthesis protein</fullName>
    </recommendedName>
</protein>
<feature type="transmembrane region" description="Helical" evidence="6">
    <location>
        <begin position="142"/>
        <end position="165"/>
    </location>
</feature>
<keyword evidence="3 6" id="KW-0812">Transmembrane</keyword>
<proteinExistence type="predicted"/>
<gene>
    <name evidence="7" type="ORF">VP5_00015</name>
</gene>
<feature type="transmembrane region" description="Helical" evidence="6">
    <location>
        <begin position="353"/>
        <end position="373"/>
    </location>
</feature>
<feature type="transmembrane region" description="Helical" evidence="6">
    <location>
        <begin position="171"/>
        <end position="190"/>
    </location>
</feature>
<feature type="transmembrane region" description="Helical" evidence="6">
    <location>
        <begin position="73"/>
        <end position="93"/>
    </location>
</feature>
<feature type="transmembrane region" description="Helical" evidence="6">
    <location>
        <begin position="379"/>
        <end position="399"/>
    </location>
</feature>
<dbReference type="Pfam" id="PF01943">
    <property type="entry name" value="Polysacc_synt"/>
    <property type="match status" value="1"/>
</dbReference>
<feature type="transmembrane region" description="Helical" evidence="6">
    <location>
        <begin position="211"/>
        <end position="228"/>
    </location>
</feature>
<feature type="transmembrane region" description="Helical" evidence="6">
    <location>
        <begin position="248"/>
        <end position="269"/>
    </location>
</feature>
<dbReference type="PANTHER" id="PTHR30250">
    <property type="entry name" value="PST FAMILY PREDICTED COLANIC ACID TRANSPORTER"/>
    <property type="match status" value="1"/>
</dbReference>
<keyword evidence="2" id="KW-1003">Cell membrane</keyword>
<dbReference type="AlphaFoldDB" id="A0A7M1WCH1"/>
<sequence length="465" mass="52870">MNRRKLVSHILGPGLTAAITFVTLPILSAFYSVDDIGRFSMLQLAVNLSVILFSVGLHQAYVREYFESNNRPALASILISIPTLLFILCILLVEFTDIDISLLLFDIKSNSLSILALFCILGGLFTHLTNHILRMEEKISSYAIMLFMPKLTVLIFSLFFIFHYDNLEFKLLVYALFFASCVTILFSLYLNRLTLIKACKSGFEHRLAKDMLRFGSPLVIAGLAFWLLTAMDKLFLKEISTYRELGYYSIAVNFTAVITLFSTILMNIWNPIVYKWSAKKAPVSDYYDVMKLVLLVSLILWSLAGIFSWILPLILPNDLNSVESLFLLLIGGPILKLLSEVTKVGIGIKRKSLLTIIPVFVAVVVNGVLNYFLIPTLGAKGAAIASLFAFYALLVCRTELSRWVWNPFPRVKIYTICLIYLCMSIFLTEIVNDGYLRFCIWSIFLFLNIYFGRGIIERFKKNRLI</sequence>
<reference evidence="7" key="1">
    <citation type="submission" date="2020-08" db="EMBL/GenBank/DDBJ databases">
        <title>Genetic structure, function and evolution of capsule biosynthesis loci in Vibrio parahaemolyticus.</title>
        <authorList>
            <person name="Li L."/>
            <person name="Bian S."/>
        </authorList>
    </citation>
    <scope>NUCLEOTIDE SEQUENCE</scope>
    <source>
        <strain evidence="7">VP5</strain>
    </source>
</reference>
<dbReference type="PANTHER" id="PTHR30250:SF11">
    <property type="entry name" value="O-ANTIGEN TRANSPORTER-RELATED"/>
    <property type="match status" value="1"/>
</dbReference>
<accession>A0A7M1WCH1</accession>
<dbReference type="InterPro" id="IPR002797">
    <property type="entry name" value="Polysacc_synth"/>
</dbReference>
<feature type="transmembrane region" description="Helical" evidence="6">
    <location>
        <begin position="12"/>
        <end position="33"/>
    </location>
</feature>
<keyword evidence="4 6" id="KW-1133">Transmembrane helix</keyword>
<feature type="transmembrane region" description="Helical" evidence="6">
    <location>
        <begin position="39"/>
        <end position="61"/>
    </location>
</feature>